<feature type="region of interest" description="Disordered" evidence="1">
    <location>
        <begin position="2325"/>
        <end position="2389"/>
    </location>
</feature>
<feature type="compositionally biased region" description="Pro residues" evidence="1">
    <location>
        <begin position="2373"/>
        <end position="2383"/>
    </location>
</feature>
<feature type="compositionally biased region" description="Basic and acidic residues" evidence="1">
    <location>
        <begin position="775"/>
        <end position="785"/>
    </location>
</feature>
<protein>
    <recommendedName>
        <fullName evidence="2">Microbial-type PARG catalytic domain-containing protein</fullName>
    </recommendedName>
</protein>
<proteinExistence type="predicted"/>
<evidence type="ECO:0000313" key="3">
    <source>
        <dbReference type="EMBL" id="CAF1530139.1"/>
    </source>
</evidence>
<sequence>MHMHSDPYLTGSKTLFTLRKKYFCEGFQLVFYKGHSNTHALCGRYQTRTKHITMADLIVYVPDIPVDVDDEELEEQIKIRLKTGHRLDVQSVQCYSTLGVAVINMLNEDDKHHLISEVETTVLSKNSGTNISFVKELELDSYIVIGSELKKALSADEVAQRYANAYKTSKTRRCEIVSDQFPNVFRIYYKKLAELIQAATTPDFKIEAAFATVYPRADCCFFEDLPTSTNNEKLMSAIAVQLGEPSLHTTSLYTQYNKQTGNAIVIASKSLRKWTKEATLKIDEHSISKRHKLSYRVLISPVHNDVEVEKILRNKLFYNRVASHKRVNDKLIIELNDINHFHECLDIGGFGIDGKALAIKPHTRVTDPDSCELDALNWYDTDMLDIKPDITTIINDHQHPIFRFKWKAQNFLEQMNKAAAIPVKGYDLTRHLLRVTVMLNTIGTLRKKQYIVDDTLVKLKLERIQTIGYNHQSKLFTRKTLSQTDFQTPYPKTTVQVVEEDCLVLYEQLVAKGRRPLLLNMANATSPGGGYRKGDGAQEENIFRRSDYYHSLDGELADRTRSERLYYTPKGELKQLKGFGDFYPMEEFGGIYTAGITVFRGTEQDGYPYKKQPLYNVCAIAMAAYRDPPLTPGNKLQNKSAMNTRRKIENIFAIAHHQKHDCLVLSALGCGAFRNPPEHVALLFKSVILQYAGYFDTIYFAIINDHNAKGVVNPKGNYGPFKTILDGFEVEPPKTLRVDGVSGPYRVLDKTADGQLTLDDVFISQTAAPCQHGNNCRDRRNKDHSQQFSHPPRCPLQKANSECEHMDDDVHVATFMHTKNCEKGGECTSTDAAHLNDFDHPDFCKDQFYCYRTDPQHLFDYRHLPACRDGIDCHLRLSRDDNHIKAFRHVRLACPEDNCCSQIHDESHMRKTIHSFREPCPFTPYSCALFVEFFQSGKMKKCSSEAEQHCLQLTHLCPYGRQCKTDEDKHYETTIHIARQLCPQGDQCPNITNEDHLESFAHPGIRDIRLLCQHPGYKCHSRSDKKHSTTYRHGQNYDHLTVAPCSNYNADIDFARNQRHLIRNVNNYIETEGWTNKKVRSELRNWIRALQPVHRCQKEIFESILVHGHVMSRKYMEKLNSPSAVAKAVLQHNDVRSIILKHNSPAMKEGAFKLIKTLVKAEFSKTGADGIVGLDAEDEEQMKIAEKKLKVLLSDKDMKVIHESTTNIAQASVALHGAPMGMGYAVDKKMGTNQHVFSILGPHSDHQYGDIVILFKQEIMFHPDTNFSMQAGTSFHSGRTYKKRLWVTDSGDIDNRVVDFHHSKLHCSVPRYEYAAATELAALTGFNTKSMDVDIKDVLNRWKHVNSHDVFECHLPQLIPLDYIEFVYIPKNIFDSLTPTAQSSAREIFKSSLIIYPQSVDVSLIKPNIHIPLDDTRKTYLKFILGEIDDKIQERMNTPHISRGIVVTASGSNYDGHIVLPMTIKQSYDLYRLDNDKAPERPRYTLIYWQAMHGDMMLTIANEKIQSTEDQPHLRCLVCYVAEKPSTATSDYHENYSYLNDGHPFEHSTNVSTAKFRAKSHVFYRGCNTDDFLTFCLEIDYKTNEARLFHAGANGIYNHEKIAYKFDKSELDLSRIEYVHHSTTYRHGQNYDHLTVAPCSNYNADIDFARNQRHLIRNVNNYIETEGWTNKKVRSELRNWIRALQPVHRCRQEIFESILVHGHVMSRKYMEKLNRPSSVAKAVLQHNDVRSIILKHNNPATKNNAYKLVKTLVIDELVKTGTYVMTTPDPDHQEEKKIAERRLKTALSDHDMKVIYDSATNIAQASIKLHSTPAGIGFGVDVIMETDRHVFSILGPHLGYYYGDIVIIFKQEIMFHPDSNFSIQAATSFKSGRTYGCRPWIPNQTADNERIADFHHSKLHCSVHRYEYAAATELAALTGLTTKSMDADINDNLSRWKRVDSHETFEAHLPQLIPLDYIESVYMPQNIFDSLSPEAQSSAKRLFKDSLIMYPHPVDLTLLKPGSGVPLDATRVPYCSFIVDKIVKQIQERMNTPHISRGIVVTASGSNYDEHIVLPMTIKQSYELYRLDNDKAPERPRYTLIYWQAMHCDMMLTIANEKIQPTEDQPHLRCLVCYVAEKPSTATSRYHENYSYLNDGHPFEHSTNVSKGKFRAKSHVFYRGCNTDDFLTFCLEIDYKTNEARLFHAGANGIYNHEKIAYKFDKSELDLSRIEYVHVSAGSQDVPIRNLRIHHERIDELHPTSDKDFGINTSELIRKRRSSVDHIAPRHHHPDAAKERHDVYPKPPKTRPASVKTPQKKMGLFKKIKCMLFGTVTVDQKQVAQAAAYTEHSSDVPTTDTPEYDQPRDERVESKPQRGRPPSPKRNSSRSRSPSPKARPPPRPRTPPLHSSKLPLCRDSIYCLNQNVRTHTDEFSHICRFNDQCRKQADEPHLVHQNHKVPRCTDDRDCREKADPVHRAQYRHRGLPDLLMACQYQELCYDKSDEHRLRYFHGEEIPSFKKHKPLAPVIASTRPRAVIPCKFGNDCRNKNDPKHSATYSHPT</sequence>
<dbReference type="EMBL" id="CAJNOJ010000869">
    <property type="protein sequence ID" value="CAF1530139.1"/>
    <property type="molecule type" value="Genomic_DNA"/>
</dbReference>
<feature type="region of interest" description="Disordered" evidence="1">
    <location>
        <begin position="774"/>
        <end position="793"/>
    </location>
</feature>
<dbReference type="Pfam" id="PF10021">
    <property type="entry name" value="PARG_cat_microb"/>
    <property type="match status" value="1"/>
</dbReference>
<gene>
    <name evidence="3" type="ORF">EDS130_LOCUS44507</name>
</gene>
<dbReference type="PANTHER" id="PTHR35596">
    <property type="entry name" value="DUF2263 DOMAIN-CONTAINING PROTEIN"/>
    <property type="match status" value="1"/>
</dbReference>
<accession>A0A815VKR5</accession>
<feature type="compositionally biased region" description="Basic and acidic residues" evidence="1">
    <location>
        <begin position="2258"/>
        <end position="2280"/>
    </location>
</feature>
<organism evidence="3 4">
    <name type="scientific">Adineta ricciae</name>
    <name type="common">Rotifer</name>
    <dbReference type="NCBI Taxonomy" id="249248"/>
    <lineage>
        <taxon>Eukaryota</taxon>
        <taxon>Metazoa</taxon>
        <taxon>Spiralia</taxon>
        <taxon>Gnathifera</taxon>
        <taxon>Rotifera</taxon>
        <taxon>Eurotatoria</taxon>
        <taxon>Bdelloidea</taxon>
        <taxon>Adinetida</taxon>
        <taxon>Adinetidae</taxon>
        <taxon>Adineta</taxon>
    </lineage>
</organism>
<evidence type="ECO:0000259" key="2">
    <source>
        <dbReference type="Pfam" id="PF10021"/>
    </source>
</evidence>
<reference evidence="3" key="1">
    <citation type="submission" date="2021-02" db="EMBL/GenBank/DDBJ databases">
        <authorList>
            <person name="Nowell W R."/>
        </authorList>
    </citation>
    <scope>NUCLEOTIDE SEQUENCE</scope>
</reference>
<dbReference type="InterPro" id="IPR043472">
    <property type="entry name" value="Macro_dom-like"/>
</dbReference>
<evidence type="ECO:0000313" key="4">
    <source>
        <dbReference type="Proteomes" id="UP000663852"/>
    </source>
</evidence>
<dbReference type="Proteomes" id="UP000663852">
    <property type="component" value="Unassembled WGS sequence"/>
</dbReference>
<evidence type="ECO:0000256" key="1">
    <source>
        <dbReference type="SAM" id="MobiDB-lite"/>
    </source>
</evidence>
<dbReference type="NCBIfam" id="TIGR02452">
    <property type="entry name" value="TIGR02452 family protein"/>
    <property type="match status" value="1"/>
</dbReference>
<dbReference type="Gene3D" id="3.40.220.10">
    <property type="entry name" value="Leucine Aminopeptidase, subunit E, domain 1"/>
    <property type="match status" value="1"/>
</dbReference>
<dbReference type="OrthoDB" id="9985428at2759"/>
<dbReference type="SUPFAM" id="SSF52949">
    <property type="entry name" value="Macro domain-like"/>
    <property type="match status" value="1"/>
</dbReference>
<feature type="compositionally biased region" description="Basic and acidic residues" evidence="1">
    <location>
        <begin position="2341"/>
        <end position="2352"/>
    </location>
</feature>
<dbReference type="PANTHER" id="PTHR35596:SF1">
    <property type="entry name" value="MICROBIAL-TYPE PARG CATALYTIC DOMAIN-CONTAINING PROTEIN"/>
    <property type="match status" value="1"/>
</dbReference>
<dbReference type="InterPro" id="IPR012664">
    <property type="entry name" value="CHP02452"/>
</dbReference>
<name>A0A815VKR5_ADIRI</name>
<comment type="caution">
    <text evidence="3">The sequence shown here is derived from an EMBL/GenBank/DDBJ whole genome shotgun (WGS) entry which is preliminary data.</text>
</comment>
<feature type="region of interest" description="Disordered" evidence="1">
    <location>
        <begin position="2257"/>
        <end position="2296"/>
    </location>
</feature>
<dbReference type="InterPro" id="IPR019261">
    <property type="entry name" value="PARG_cat_microbial"/>
</dbReference>
<feature type="domain" description="Microbial-type PARG catalytic" evidence="2">
    <location>
        <begin position="441"/>
        <end position="600"/>
    </location>
</feature>